<dbReference type="PANTHER" id="PTHR47396">
    <property type="entry name" value="TYPE I RESTRICTION ENZYME ECOKI R PROTEIN"/>
    <property type="match status" value="1"/>
</dbReference>
<dbReference type="Gene3D" id="3.40.50.300">
    <property type="entry name" value="P-loop containing nucleotide triphosphate hydrolases"/>
    <property type="match status" value="2"/>
</dbReference>
<evidence type="ECO:0000313" key="2">
    <source>
        <dbReference type="EMBL" id="SVA95824.1"/>
    </source>
</evidence>
<reference evidence="2" key="1">
    <citation type="submission" date="2018-05" db="EMBL/GenBank/DDBJ databases">
        <authorList>
            <person name="Lanie J.A."/>
            <person name="Ng W.-L."/>
            <person name="Kazmierczak K.M."/>
            <person name="Andrzejewski T.M."/>
            <person name="Davidsen T.M."/>
            <person name="Wayne K.J."/>
            <person name="Tettelin H."/>
            <person name="Glass J.I."/>
            <person name="Rusch D."/>
            <person name="Podicherti R."/>
            <person name="Tsui H.-C.T."/>
            <person name="Winkler M.E."/>
        </authorList>
    </citation>
    <scope>NUCLEOTIDE SEQUENCE</scope>
</reference>
<name>A0A382A387_9ZZZZ</name>
<sequence>MQLRPHQLEAVSKMFRYNKGQVIVPTGGGKTMCMINDAEQRFRSSIARTIVVVAPRILLANQLSAEFLEFITDVDVAHVHSGETHHFSTTKTAELENWYHNSIKNILIFTTYHSLHKIQESLDIEVDTIYFDEAHNSVQKNFFPATEHFSFNSQRCYFFTATPKHSRTPAKAGMNWTKVYGQVICQVPAPKLVKEGYILPPKVEVYQSRILDKDELVADRDCEQMIDSIDNLSKNKVLICAKATKQIINLVSHTSFVQDLADRGYSWMTITSKTGAIIDGEKVDREEFFNTLNEWGKDSTKRFVVLHHSILSEGINVNGLEAVLFLRNMDYIGISQTIGRVIRLGDATKTFGLVCIPVYSKVGISTARKVQAVVDTVFKDGQPAISIVNN</sequence>
<dbReference type="InterPro" id="IPR027417">
    <property type="entry name" value="P-loop_NTPase"/>
</dbReference>
<dbReference type="AlphaFoldDB" id="A0A382A387"/>
<dbReference type="InterPro" id="IPR014001">
    <property type="entry name" value="Helicase_ATP-bd"/>
</dbReference>
<proteinExistence type="predicted"/>
<accession>A0A382A387</accession>
<dbReference type="Pfam" id="PF04851">
    <property type="entry name" value="ResIII"/>
    <property type="match status" value="1"/>
</dbReference>
<organism evidence="2">
    <name type="scientific">marine metagenome</name>
    <dbReference type="NCBI Taxonomy" id="408172"/>
    <lineage>
        <taxon>unclassified sequences</taxon>
        <taxon>metagenomes</taxon>
        <taxon>ecological metagenomes</taxon>
    </lineage>
</organism>
<protein>
    <recommendedName>
        <fullName evidence="1">Helicase ATP-binding domain-containing protein</fullName>
    </recommendedName>
</protein>
<dbReference type="GO" id="GO:0005524">
    <property type="term" value="F:ATP binding"/>
    <property type="evidence" value="ECO:0007669"/>
    <property type="project" value="InterPro"/>
</dbReference>
<dbReference type="PROSITE" id="PS51192">
    <property type="entry name" value="HELICASE_ATP_BIND_1"/>
    <property type="match status" value="1"/>
</dbReference>
<dbReference type="GO" id="GO:0016787">
    <property type="term" value="F:hydrolase activity"/>
    <property type="evidence" value="ECO:0007669"/>
    <property type="project" value="InterPro"/>
</dbReference>
<dbReference type="InterPro" id="IPR006935">
    <property type="entry name" value="Helicase/UvrB_N"/>
</dbReference>
<dbReference type="GO" id="GO:0005829">
    <property type="term" value="C:cytosol"/>
    <property type="evidence" value="ECO:0007669"/>
    <property type="project" value="TreeGrafter"/>
</dbReference>
<evidence type="ECO:0000259" key="1">
    <source>
        <dbReference type="PROSITE" id="PS51192"/>
    </source>
</evidence>
<feature type="domain" description="Helicase ATP-binding" evidence="1">
    <location>
        <begin position="11"/>
        <end position="163"/>
    </location>
</feature>
<dbReference type="GO" id="GO:0003677">
    <property type="term" value="F:DNA binding"/>
    <property type="evidence" value="ECO:0007669"/>
    <property type="project" value="InterPro"/>
</dbReference>
<dbReference type="SMART" id="SM00487">
    <property type="entry name" value="DEXDc"/>
    <property type="match status" value="1"/>
</dbReference>
<dbReference type="InterPro" id="IPR050742">
    <property type="entry name" value="Helicase_Restrict-Modif_Enz"/>
</dbReference>
<dbReference type="PANTHER" id="PTHR47396:SF1">
    <property type="entry name" value="ATP-DEPENDENT HELICASE IRC3-RELATED"/>
    <property type="match status" value="1"/>
</dbReference>
<dbReference type="EMBL" id="UINC01023681">
    <property type="protein sequence ID" value="SVA95824.1"/>
    <property type="molecule type" value="Genomic_DNA"/>
</dbReference>
<gene>
    <name evidence="2" type="ORF">METZ01_LOCUS148678</name>
</gene>
<dbReference type="SUPFAM" id="SSF52540">
    <property type="entry name" value="P-loop containing nucleoside triphosphate hydrolases"/>
    <property type="match status" value="2"/>
</dbReference>